<sequence length="149" mass="17025">MSYTGPKNTDLKFSQKEVQESRLEALEKIRTYLRASDIEGQFANRNGGYHSSEKFLLTWKGNHNLMASEFKLEKTDAAYKAMSGFVCIYGVANIFHESQLGGYGTFERGLLEVGLKLCANRAAQKEFFDEFVKPYNERLEKQKESSNEV</sequence>
<protein>
    <submittedName>
        <fullName evidence="1">Uncharacterized protein</fullName>
    </submittedName>
</protein>
<evidence type="ECO:0000313" key="1">
    <source>
        <dbReference type="EMBL" id="HAS8538195.1"/>
    </source>
</evidence>
<reference evidence="1" key="2">
    <citation type="submission" date="2019-01" db="EMBL/GenBank/DDBJ databases">
        <authorList>
            <consortium name="NCBI Pathogen Detection Project"/>
        </authorList>
    </citation>
    <scope>NUCLEOTIDE SEQUENCE</scope>
    <source>
        <strain evidence="1">BCW_3452</strain>
    </source>
</reference>
<dbReference type="AlphaFoldDB" id="A0A8H9K535"/>
<organism evidence="1">
    <name type="scientific">Vibrio vulnificus</name>
    <dbReference type="NCBI Taxonomy" id="672"/>
    <lineage>
        <taxon>Bacteria</taxon>
        <taxon>Pseudomonadati</taxon>
        <taxon>Pseudomonadota</taxon>
        <taxon>Gammaproteobacteria</taxon>
        <taxon>Vibrionales</taxon>
        <taxon>Vibrionaceae</taxon>
        <taxon>Vibrio</taxon>
    </lineage>
</organism>
<dbReference type="EMBL" id="DACRBY010000001">
    <property type="protein sequence ID" value="HAS8538195.1"/>
    <property type="molecule type" value="Genomic_DNA"/>
</dbReference>
<proteinExistence type="predicted"/>
<reference evidence="1" key="1">
    <citation type="journal article" date="2018" name="Genome Biol.">
        <title>SKESA: strategic k-mer extension for scrupulous assemblies.</title>
        <authorList>
            <person name="Souvorov A."/>
            <person name="Agarwala R."/>
            <person name="Lipman D.J."/>
        </authorList>
    </citation>
    <scope>NUCLEOTIDE SEQUENCE</scope>
    <source>
        <strain evidence="1">BCW_3452</strain>
    </source>
</reference>
<name>A0A8H9K535_VIBVL</name>
<dbReference type="Proteomes" id="UP000863257">
    <property type="component" value="Unassembled WGS sequence"/>
</dbReference>
<comment type="caution">
    <text evidence="1">The sequence shown here is derived from an EMBL/GenBank/DDBJ whole genome shotgun (WGS) entry which is preliminary data.</text>
</comment>
<gene>
    <name evidence="1" type="ORF">I7730_00080</name>
</gene>
<accession>A0A8H9K535</accession>